<proteinExistence type="predicted"/>
<feature type="non-terminal residue" evidence="2">
    <location>
        <position position="21"/>
    </location>
</feature>
<evidence type="ECO:0000313" key="3">
    <source>
        <dbReference type="Proteomes" id="UP000265520"/>
    </source>
</evidence>
<dbReference type="Proteomes" id="UP000265520">
    <property type="component" value="Unassembled WGS sequence"/>
</dbReference>
<name>A0A392TSY0_9FABA</name>
<accession>A0A392TSY0</accession>
<evidence type="ECO:0000256" key="1">
    <source>
        <dbReference type="SAM" id="MobiDB-lite"/>
    </source>
</evidence>
<dbReference type="AlphaFoldDB" id="A0A392TSY0"/>
<feature type="compositionally biased region" description="Polar residues" evidence="1">
    <location>
        <begin position="1"/>
        <end position="13"/>
    </location>
</feature>
<organism evidence="2 3">
    <name type="scientific">Trifolium medium</name>
    <dbReference type="NCBI Taxonomy" id="97028"/>
    <lineage>
        <taxon>Eukaryota</taxon>
        <taxon>Viridiplantae</taxon>
        <taxon>Streptophyta</taxon>
        <taxon>Embryophyta</taxon>
        <taxon>Tracheophyta</taxon>
        <taxon>Spermatophyta</taxon>
        <taxon>Magnoliopsida</taxon>
        <taxon>eudicotyledons</taxon>
        <taxon>Gunneridae</taxon>
        <taxon>Pentapetalae</taxon>
        <taxon>rosids</taxon>
        <taxon>fabids</taxon>
        <taxon>Fabales</taxon>
        <taxon>Fabaceae</taxon>
        <taxon>Papilionoideae</taxon>
        <taxon>50 kb inversion clade</taxon>
        <taxon>NPAAA clade</taxon>
        <taxon>Hologalegina</taxon>
        <taxon>IRL clade</taxon>
        <taxon>Trifolieae</taxon>
        <taxon>Trifolium</taxon>
    </lineage>
</organism>
<keyword evidence="3" id="KW-1185">Reference proteome</keyword>
<reference evidence="2 3" key="1">
    <citation type="journal article" date="2018" name="Front. Plant Sci.">
        <title>Red Clover (Trifolium pratense) and Zigzag Clover (T. medium) - A Picture of Genomic Similarities and Differences.</title>
        <authorList>
            <person name="Dluhosova J."/>
            <person name="Istvanek J."/>
            <person name="Nedelnik J."/>
            <person name="Repkova J."/>
        </authorList>
    </citation>
    <scope>NUCLEOTIDE SEQUENCE [LARGE SCALE GENOMIC DNA]</scope>
    <source>
        <strain evidence="3">cv. 10/8</strain>
        <tissue evidence="2">Leaf</tissue>
    </source>
</reference>
<comment type="caution">
    <text evidence="2">The sequence shown here is derived from an EMBL/GenBank/DDBJ whole genome shotgun (WGS) entry which is preliminary data.</text>
</comment>
<sequence length="21" mass="2208">MAGQGQDNLSPARSSRHDGSH</sequence>
<evidence type="ECO:0000313" key="2">
    <source>
        <dbReference type="EMBL" id="MCI64048.1"/>
    </source>
</evidence>
<feature type="region of interest" description="Disordered" evidence="1">
    <location>
        <begin position="1"/>
        <end position="21"/>
    </location>
</feature>
<protein>
    <submittedName>
        <fullName evidence="2">Uncharacterized protein</fullName>
    </submittedName>
</protein>
<dbReference type="EMBL" id="LXQA010648250">
    <property type="protein sequence ID" value="MCI64048.1"/>
    <property type="molecule type" value="Genomic_DNA"/>
</dbReference>